<dbReference type="Gene3D" id="3.40.630.30">
    <property type="match status" value="1"/>
</dbReference>
<gene>
    <name evidence="2" type="ORF">G3O07_20845</name>
</gene>
<sequence length="111" mass="12083">MRAAPGGQHWVARAPQIIAALNLTEVPGGSWLTGLLVDEQSRAQGIARCLIATAIRHEEGCVWLFCHPDLQAFYSRLGFASASTLPATLADRLARYQRSKPLLAMVRPQSS</sequence>
<feature type="domain" description="N-acetyltransferase" evidence="1">
    <location>
        <begin position="1"/>
        <end position="103"/>
    </location>
</feature>
<evidence type="ECO:0000313" key="3">
    <source>
        <dbReference type="Proteomes" id="UP000471751"/>
    </source>
</evidence>
<dbReference type="SUPFAM" id="SSF55729">
    <property type="entry name" value="Acyl-CoA N-acyltransferases (Nat)"/>
    <property type="match status" value="1"/>
</dbReference>
<name>A0A6I5RUA0_9PSED</name>
<dbReference type="Pfam" id="PF13508">
    <property type="entry name" value="Acetyltransf_7"/>
    <property type="match status" value="1"/>
</dbReference>
<dbReference type="InterPro" id="IPR016181">
    <property type="entry name" value="Acyl_CoA_acyltransferase"/>
</dbReference>
<organism evidence="2 3">
    <name type="scientific">Pseudomonas laurentiana</name>
    <dbReference type="NCBI Taxonomy" id="2364649"/>
    <lineage>
        <taxon>Bacteria</taxon>
        <taxon>Pseudomonadati</taxon>
        <taxon>Pseudomonadota</taxon>
        <taxon>Gammaproteobacteria</taxon>
        <taxon>Pseudomonadales</taxon>
        <taxon>Pseudomonadaceae</taxon>
        <taxon>Pseudomonas</taxon>
    </lineage>
</organism>
<dbReference type="Proteomes" id="UP000471751">
    <property type="component" value="Unassembled WGS sequence"/>
</dbReference>
<dbReference type="EMBL" id="JAAHBT010000282">
    <property type="protein sequence ID" value="NES11637.1"/>
    <property type="molecule type" value="Genomic_DNA"/>
</dbReference>
<dbReference type="GO" id="GO:0016747">
    <property type="term" value="F:acyltransferase activity, transferring groups other than amino-acyl groups"/>
    <property type="evidence" value="ECO:0007669"/>
    <property type="project" value="InterPro"/>
</dbReference>
<dbReference type="PROSITE" id="PS51186">
    <property type="entry name" value="GNAT"/>
    <property type="match status" value="1"/>
</dbReference>
<accession>A0A6I5RUA0</accession>
<keyword evidence="3" id="KW-1185">Reference proteome</keyword>
<proteinExistence type="predicted"/>
<dbReference type="InterPro" id="IPR000182">
    <property type="entry name" value="GNAT_dom"/>
</dbReference>
<keyword evidence="2" id="KW-0808">Transferase</keyword>
<reference evidence="2 3" key="1">
    <citation type="submission" date="2020-02" db="EMBL/GenBank/DDBJ databases">
        <title>Broccoli isolated Pseudomonas sp.</title>
        <authorList>
            <person name="Fujikawa T."/>
            <person name="Sawada H."/>
        </authorList>
    </citation>
    <scope>NUCLEOTIDE SEQUENCE [LARGE SCALE GENOMIC DNA]</scope>
    <source>
        <strain evidence="2 3">JCM 32154</strain>
    </source>
</reference>
<evidence type="ECO:0000259" key="1">
    <source>
        <dbReference type="PROSITE" id="PS51186"/>
    </source>
</evidence>
<evidence type="ECO:0000313" key="2">
    <source>
        <dbReference type="EMBL" id="NES11637.1"/>
    </source>
</evidence>
<comment type="caution">
    <text evidence="2">The sequence shown here is derived from an EMBL/GenBank/DDBJ whole genome shotgun (WGS) entry which is preliminary data.</text>
</comment>
<dbReference type="AlphaFoldDB" id="A0A6I5RUA0"/>
<protein>
    <submittedName>
        <fullName evidence="2">GNAT family N-acetyltransferase</fullName>
    </submittedName>
</protein>